<reference evidence="3 4" key="1">
    <citation type="submission" date="2024-04" db="EMBL/GenBank/DDBJ databases">
        <title>A novel species isolated from cricket.</title>
        <authorList>
            <person name="Wang H.-C."/>
        </authorList>
    </citation>
    <scope>NUCLEOTIDE SEQUENCE [LARGE SCALE GENOMIC DNA]</scope>
    <source>
        <strain evidence="3 4">WL0021</strain>
    </source>
</reference>
<evidence type="ECO:0000313" key="3">
    <source>
        <dbReference type="EMBL" id="MEN3930317.1"/>
    </source>
</evidence>
<proteinExistence type="predicted"/>
<dbReference type="Proteomes" id="UP001418637">
    <property type="component" value="Unassembled WGS sequence"/>
</dbReference>
<keyword evidence="4" id="KW-1185">Reference proteome</keyword>
<sequence>MWKSLIVAGGLVLASTVAGNSALFTEKSAPNNITVSSDKGSYQEARTHVRSHYRRTKSGGKTRVRSHYRRR</sequence>
<evidence type="ECO:0000256" key="1">
    <source>
        <dbReference type="SAM" id="MobiDB-lite"/>
    </source>
</evidence>
<gene>
    <name evidence="3" type="ORF">WJT86_04480</name>
</gene>
<feature type="compositionally biased region" description="Basic residues" evidence="1">
    <location>
        <begin position="48"/>
        <end position="71"/>
    </location>
</feature>
<keyword evidence="2" id="KW-0732">Signal</keyword>
<dbReference type="EMBL" id="JBBYXI010000002">
    <property type="protein sequence ID" value="MEN3930317.1"/>
    <property type="molecule type" value="Genomic_DNA"/>
</dbReference>
<accession>A0ABV0BI03</accession>
<organism evidence="3 4">
    <name type="scientific">Hohaiivirga grylli</name>
    <dbReference type="NCBI Taxonomy" id="3133970"/>
    <lineage>
        <taxon>Bacteria</taxon>
        <taxon>Pseudomonadati</taxon>
        <taxon>Pseudomonadota</taxon>
        <taxon>Alphaproteobacteria</taxon>
        <taxon>Hyphomicrobiales</taxon>
        <taxon>Methylobacteriaceae</taxon>
        <taxon>Hohaiivirga</taxon>
    </lineage>
</organism>
<dbReference type="RefSeq" id="WP_346336324.1">
    <property type="nucleotide sequence ID" value="NZ_JBBYXI010000002.1"/>
</dbReference>
<feature type="signal peptide" evidence="2">
    <location>
        <begin position="1"/>
        <end position="20"/>
    </location>
</feature>
<comment type="caution">
    <text evidence="3">The sequence shown here is derived from an EMBL/GenBank/DDBJ whole genome shotgun (WGS) entry which is preliminary data.</text>
</comment>
<protein>
    <submittedName>
        <fullName evidence="3">Uncharacterized protein</fullName>
    </submittedName>
</protein>
<evidence type="ECO:0000313" key="4">
    <source>
        <dbReference type="Proteomes" id="UP001418637"/>
    </source>
</evidence>
<evidence type="ECO:0000256" key="2">
    <source>
        <dbReference type="SAM" id="SignalP"/>
    </source>
</evidence>
<name>A0ABV0BI03_9HYPH</name>
<feature type="region of interest" description="Disordered" evidence="1">
    <location>
        <begin position="33"/>
        <end position="71"/>
    </location>
</feature>
<feature type="chain" id="PRO_5045334568" evidence="2">
    <location>
        <begin position="21"/>
        <end position="71"/>
    </location>
</feature>